<accession>A0A0K2T1M7</accession>
<feature type="non-terminal residue" evidence="1">
    <location>
        <position position="66"/>
    </location>
</feature>
<evidence type="ECO:0000313" key="1">
    <source>
        <dbReference type="EMBL" id="CDW19954.1"/>
    </source>
</evidence>
<dbReference type="EMBL" id="HACA01002593">
    <property type="protein sequence ID" value="CDW19954.1"/>
    <property type="molecule type" value="Transcribed_RNA"/>
</dbReference>
<sequence length="66" mass="7416">MLLKNTSFNKLRHATFEKGFRKPDGVLRLDRSVENTISTTVDMESKSQNSVLLSEHHGAKELGMAN</sequence>
<proteinExistence type="predicted"/>
<reference evidence="1" key="1">
    <citation type="submission" date="2014-05" db="EMBL/GenBank/DDBJ databases">
        <authorList>
            <person name="Chronopoulou M."/>
        </authorList>
    </citation>
    <scope>NUCLEOTIDE SEQUENCE</scope>
    <source>
        <tissue evidence="1">Whole organism</tissue>
    </source>
</reference>
<name>A0A0K2T1M7_LEPSM</name>
<protein>
    <submittedName>
        <fullName evidence="1">Uncharacterized protein</fullName>
    </submittedName>
</protein>
<dbReference type="AlphaFoldDB" id="A0A0K2T1M7"/>
<organism evidence="1">
    <name type="scientific">Lepeophtheirus salmonis</name>
    <name type="common">Salmon louse</name>
    <name type="synonym">Caligus salmonis</name>
    <dbReference type="NCBI Taxonomy" id="72036"/>
    <lineage>
        <taxon>Eukaryota</taxon>
        <taxon>Metazoa</taxon>
        <taxon>Ecdysozoa</taxon>
        <taxon>Arthropoda</taxon>
        <taxon>Crustacea</taxon>
        <taxon>Multicrustacea</taxon>
        <taxon>Hexanauplia</taxon>
        <taxon>Copepoda</taxon>
        <taxon>Siphonostomatoida</taxon>
        <taxon>Caligidae</taxon>
        <taxon>Lepeophtheirus</taxon>
    </lineage>
</organism>